<protein>
    <submittedName>
        <fullName evidence="1">Uncharacterized protein</fullName>
    </submittedName>
</protein>
<keyword evidence="2" id="KW-1185">Reference proteome</keyword>
<comment type="caution">
    <text evidence="1">The sequence shown here is derived from an EMBL/GenBank/DDBJ whole genome shotgun (WGS) entry which is preliminary data.</text>
</comment>
<proteinExistence type="predicted"/>
<evidence type="ECO:0000313" key="2">
    <source>
        <dbReference type="Proteomes" id="UP001060085"/>
    </source>
</evidence>
<evidence type="ECO:0000313" key="1">
    <source>
        <dbReference type="EMBL" id="KAI5667625.1"/>
    </source>
</evidence>
<gene>
    <name evidence="1" type="ORF">M9H77_17478</name>
</gene>
<name>A0ACC0B4N9_CATRO</name>
<reference evidence="2" key="1">
    <citation type="journal article" date="2023" name="Nat. Plants">
        <title>Single-cell RNA sequencing provides a high-resolution roadmap for understanding the multicellular compartmentation of specialized metabolism.</title>
        <authorList>
            <person name="Sun S."/>
            <person name="Shen X."/>
            <person name="Li Y."/>
            <person name="Li Y."/>
            <person name="Wang S."/>
            <person name="Li R."/>
            <person name="Zhang H."/>
            <person name="Shen G."/>
            <person name="Guo B."/>
            <person name="Wei J."/>
            <person name="Xu J."/>
            <person name="St-Pierre B."/>
            <person name="Chen S."/>
            <person name="Sun C."/>
        </authorList>
    </citation>
    <scope>NUCLEOTIDE SEQUENCE [LARGE SCALE GENOMIC DNA]</scope>
</reference>
<dbReference type="Proteomes" id="UP001060085">
    <property type="component" value="Linkage Group LG04"/>
</dbReference>
<sequence>MTWTVRLWRVEPLERRHSIIEGLAPLVLRLTFHHALCWDERLVESQEELETKVGLRVDLFETIMFSARDMLVPYLAAIDLVEGLEVEKLKSSQTTTWASVLRSLDGVLVP</sequence>
<organism evidence="1 2">
    <name type="scientific">Catharanthus roseus</name>
    <name type="common">Madagascar periwinkle</name>
    <name type="synonym">Vinca rosea</name>
    <dbReference type="NCBI Taxonomy" id="4058"/>
    <lineage>
        <taxon>Eukaryota</taxon>
        <taxon>Viridiplantae</taxon>
        <taxon>Streptophyta</taxon>
        <taxon>Embryophyta</taxon>
        <taxon>Tracheophyta</taxon>
        <taxon>Spermatophyta</taxon>
        <taxon>Magnoliopsida</taxon>
        <taxon>eudicotyledons</taxon>
        <taxon>Gunneridae</taxon>
        <taxon>Pentapetalae</taxon>
        <taxon>asterids</taxon>
        <taxon>lamiids</taxon>
        <taxon>Gentianales</taxon>
        <taxon>Apocynaceae</taxon>
        <taxon>Rauvolfioideae</taxon>
        <taxon>Vinceae</taxon>
        <taxon>Catharanthinae</taxon>
        <taxon>Catharanthus</taxon>
    </lineage>
</organism>
<accession>A0ACC0B4N9</accession>
<dbReference type="EMBL" id="CM044704">
    <property type="protein sequence ID" value="KAI5667625.1"/>
    <property type="molecule type" value="Genomic_DNA"/>
</dbReference>